<dbReference type="AlphaFoldDB" id="A0A0L6UHD0"/>
<dbReference type="Proteomes" id="UP000037035">
    <property type="component" value="Unassembled WGS sequence"/>
</dbReference>
<organism evidence="3 4">
    <name type="scientific">Puccinia sorghi</name>
    <dbReference type="NCBI Taxonomy" id="27349"/>
    <lineage>
        <taxon>Eukaryota</taxon>
        <taxon>Fungi</taxon>
        <taxon>Dikarya</taxon>
        <taxon>Basidiomycota</taxon>
        <taxon>Pucciniomycotina</taxon>
        <taxon>Pucciniomycetes</taxon>
        <taxon>Pucciniales</taxon>
        <taxon>Pucciniaceae</taxon>
        <taxon>Puccinia</taxon>
    </lineage>
</organism>
<keyword evidence="1" id="KW-0472">Membrane</keyword>
<dbReference type="Gene3D" id="3.40.50.2020">
    <property type="match status" value="1"/>
</dbReference>
<proteinExistence type="predicted"/>
<dbReference type="InterPro" id="IPR029057">
    <property type="entry name" value="PRTase-like"/>
</dbReference>
<feature type="transmembrane region" description="Helical" evidence="1">
    <location>
        <begin position="181"/>
        <end position="201"/>
    </location>
</feature>
<evidence type="ECO:0000313" key="3">
    <source>
        <dbReference type="EMBL" id="KNZ47677.1"/>
    </source>
</evidence>
<protein>
    <recommendedName>
        <fullName evidence="2">Phosphoribosyltransferase domain-containing protein</fullName>
    </recommendedName>
</protein>
<dbReference type="VEuPathDB" id="FungiDB:VP01_622g3"/>
<keyword evidence="4" id="KW-1185">Reference proteome</keyword>
<keyword evidence="1" id="KW-0812">Transmembrane</keyword>
<dbReference type="InterPro" id="IPR000836">
    <property type="entry name" value="PRTase_dom"/>
</dbReference>
<evidence type="ECO:0000256" key="1">
    <source>
        <dbReference type="SAM" id="Phobius"/>
    </source>
</evidence>
<name>A0A0L6UHD0_9BASI</name>
<feature type="domain" description="Phosphoribosyltransferase" evidence="2">
    <location>
        <begin position="67"/>
        <end position="149"/>
    </location>
</feature>
<evidence type="ECO:0000259" key="2">
    <source>
        <dbReference type="Pfam" id="PF14681"/>
    </source>
</evidence>
<comment type="caution">
    <text evidence="3">The sequence shown here is derived from an EMBL/GenBank/DDBJ whole genome shotgun (WGS) entry which is preliminary data.</text>
</comment>
<keyword evidence="1" id="KW-1133">Transmembrane helix</keyword>
<dbReference type="EMBL" id="LAVV01011530">
    <property type="protein sequence ID" value="KNZ47677.1"/>
    <property type="molecule type" value="Genomic_DNA"/>
</dbReference>
<dbReference type="SUPFAM" id="SSF53271">
    <property type="entry name" value="PRTase-like"/>
    <property type="match status" value="1"/>
</dbReference>
<gene>
    <name evidence="3" type="ORF">VP01_622g3</name>
</gene>
<dbReference type="STRING" id="27349.A0A0L6UHD0"/>
<sequence length="276" mass="31410">MSWLDITSSGSPGGVLLFPFQRMTGYHGGDHSSVAGIKGPLTCSESASRMDSSANVLRDEFEDLHISSHPVLKHKMSKIRDKETLPAEFRKLLKDISFILAVEASRDLETKSVPGLQSPVAPYTGVALEARIGISPILRAGIGMTDGKRLCSTWGYFVIRRYSNQSNITKSFLKYLKSIPYFYLTLFLLQVSKSLPLLFFFPRWRFSSLTIRRHGYCGVQYVGECRYPPRAHQVDYYFGEHAWAKSCHEGMPRPSNLVRFCGPRIETWNDRSWTRR</sequence>
<accession>A0A0L6UHD0</accession>
<dbReference type="Pfam" id="PF14681">
    <property type="entry name" value="UPRTase"/>
    <property type="match status" value="1"/>
</dbReference>
<evidence type="ECO:0000313" key="4">
    <source>
        <dbReference type="Proteomes" id="UP000037035"/>
    </source>
</evidence>
<reference evidence="3 4" key="1">
    <citation type="submission" date="2015-08" db="EMBL/GenBank/DDBJ databases">
        <title>Next Generation Sequencing and Analysis of the Genome of Puccinia sorghi L Schw, the Causal Agent of Maize Common Rust.</title>
        <authorList>
            <person name="Rochi L."/>
            <person name="Burguener G."/>
            <person name="Darino M."/>
            <person name="Turjanski A."/>
            <person name="Kreff E."/>
            <person name="Dieguez M.J."/>
            <person name="Sacco F."/>
        </authorList>
    </citation>
    <scope>NUCLEOTIDE SEQUENCE [LARGE SCALE GENOMIC DNA]</scope>
    <source>
        <strain evidence="3 4">RO10H11247</strain>
    </source>
</reference>
<dbReference type="OrthoDB" id="10257085at2759"/>